<proteinExistence type="predicted"/>
<reference evidence="2 3" key="1">
    <citation type="journal article" date="2017" name="Int. J. Syst. Evol. Microbiol.">
        <title>Bacillus notoginsengisoli sp. nov., a novel bacterium isolated from the rhizosphere of Panax notoginseng.</title>
        <authorList>
            <person name="Zhang M.Y."/>
            <person name="Cheng J."/>
            <person name="Cai Y."/>
            <person name="Zhang T.Y."/>
            <person name="Wu Y.Y."/>
            <person name="Manikprabhu D."/>
            <person name="Li W.J."/>
            <person name="Zhang Y.X."/>
        </authorList>
    </citation>
    <scope>NUCLEOTIDE SEQUENCE [LARGE SCALE GENOMIC DNA]</scope>
    <source>
        <strain evidence="2 3">JCM 30743</strain>
    </source>
</reference>
<organism evidence="2 3">
    <name type="scientific">Neobacillus notoginsengisoli</name>
    <dbReference type="NCBI Taxonomy" id="1578198"/>
    <lineage>
        <taxon>Bacteria</taxon>
        <taxon>Bacillati</taxon>
        <taxon>Bacillota</taxon>
        <taxon>Bacilli</taxon>
        <taxon>Bacillales</taxon>
        <taxon>Bacillaceae</taxon>
        <taxon>Neobacillus</taxon>
    </lineage>
</organism>
<comment type="caution">
    <text evidence="2">The sequence shown here is derived from an EMBL/GenBank/DDBJ whole genome shotgun (WGS) entry which is preliminary data.</text>
</comment>
<accession>A0A417YYC3</accession>
<dbReference type="Proteomes" id="UP000284416">
    <property type="component" value="Unassembled WGS sequence"/>
</dbReference>
<evidence type="ECO:0000313" key="3">
    <source>
        <dbReference type="Proteomes" id="UP000284416"/>
    </source>
</evidence>
<feature type="compositionally biased region" description="Polar residues" evidence="1">
    <location>
        <begin position="54"/>
        <end position="63"/>
    </location>
</feature>
<keyword evidence="3" id="KW-1185">Reference proteome</keyword>
<dbReference type="AlphaFoldDB" id="A0A417YYC3"/>
<dbReference type="EMBL" id="QWEG01000002">
    <property type="protein sequence ID" value="RHW42768.1"/>
    <property type="molecule type" value="Genomic_DNA"/>
</dbReference>
<feature type="region of interest" description="Disordered" evidence="1">
    <location>
        <begin position="50"/>
        <end position="76"/>
    </location>
</feature>
<evidence type="ECO:0000256" key="1">
    <source>
        <dbReference type="SAM" id="MobiDB-lite"/>
    </source>
</evidence>
<gene>
    <name evidence="2" type="ORF">D1B31_04095</name>
</gene>
<sequence>MLPGSSDGHGPPREFFTKFNVTIRTNIKAVVSPKNRHSILYGTPIFKRYKKKQGNNPASNSFASRMKHWNRPLPHL</sequence>
<protein>
    <submittedName>
        <fullName evidence="2">Uncharacterized protein</fullName>
    </submittedName>
</protein>
<evidence type="ECO:0000313" key="2">
    <source>
        <dbReference type="EMBL" id="RHW42768.1"/>
    </source>
</evidence>
<name>A0A417YYC3_9BACI</name>